<evidence type="ECO:0000313" key="4">
    <source>
        <dbReference type="EMBL" id="MBS7810153.1"/>
    </source>
</evidence>
<comment type="similarity">
    <text evidence="1">Belongs to the phosphate/phosphite/phosphonate binding protein family.</text>
</comment>
<comment type="caution">
    <text evidence="4">The sequence shown here is derived from an EMBL/GenBank/DDBJ whole genome shotgun (WGS) entry which is preliminary data.</text>
</comment>
<dbReference type="Proteomes" id="UP000766336">
    <property type="component" value="Unassembled WGS sequence"/>
</dbReference>
<evidence type="ECO:0000256" key="1">
    <source>
        <dbReference type="ARBA" id="ARBA00007162"/>
    </source>
</evidence>
<evidence type="ECO:0000313" key="5">
    <source>
        <dbReference type="Proteomes" id="UP000766336"/>
    </source>
</evidence>
<dbReference type="PANTHER" id="PTHR35841:SF1">
    <property type="entry name" value="PHOSPHONATES-BINDING PERIPLASMIC PROTEIN"/>
    <property type="match status" value="1"/>
</dbReference>
<organism evidence="4 5">
    <name type="scientific">Roseococcus pinisoli</name>
    <dbReference type="NCBI Taxonomy" id="2835040"/>
    <lineage>
        <taxon>Bacteria</taxon>
        <taxon>Pseudomonadati</taxon>
        <taxon>Pseudomonadota</taxon>
        <taxon>Alphaproteobacteria</taxon>
        <taxon>Acetobacterales</taxon>
        <taxon>Roseomonadaceae</taxon>
        <taxon>Roseococcus</taxon>
    </lineage>
</organism>
<dbReference type="Pfam" id="PF12974">
    <property type="entry name" value="Phosphonate-bd"/>
    <property type="match status" value="1"/>
</dbReference>
<keyword evidence="2 3" id="KW-0732">Signal</keyword>
<dbReference type="InterPro" id="IPR005770">
    <property type="entry name" value="PhnD"/>
</dbReference>
<dbReference type="Gene3D" id="3.40.190.10">
    <property type="entry name" value="Periplasmic binding protein-like II"/>
    <property type="match status" value="2"/>
</dbReference>
<keyword evidence="5" id="KW-1185">Reference proteome</keyword>
<name>A0ABS5QC25_9PROT</name>
<gene>
    <name evidence="4" type="primary">phnD</name>
    <name evidence="4" type="ORF">KHU32_04330</name>
</gene>
<feature type="chain" id="PRO_5045324275" evidence="3">
    <location>
        <begin position="25"/>
        <end position="338"/>
    </location>
</feature>
<evidence type="ECO:0000256" key="2">
    <source>
        <dbReference type="ARBA" id="ARBA00022729"/>
    </source>
</evidence>
<evidence type="ECO:0000256" key="3">
    <source>
        <dbReference type="SAM" id="SignalP"/>
    </source>
</evidence>
<protein>
    <submittedName>
        <fullName evidence="4">Phosphate/phosphite/phosphonate ABC transporter substrate-binding protein</fullName>
    </submittedName>
</protein>
<dbReference type="SUPFAM" id="SSF53850">
    <property type="entry name" value="Periplasmic binding protein-like II"/>
    <property type="match status" value="1"/>
</dbReference>
<proteinExistence type="inferred from homology"/>
<dbReference type="CDD" id="cd01071">
    <property type="entry name" value="PBP2_PhnD_like"/>
    <property type="match status" value="1"/>
</dbReference>
<dbReference type="EMBL" id="JAHCDA010000001">
    <property type="protein sequence ID" value="MBS7810153.1"/>
    <property type="molecule type" value="Genomic_DNA"/>
</dbReference>
<feature type="signal peptide" evidence="3">
    <location>
        <begin position="1"/>
        <end position="24"/>
    </location>
</feature>
<sequence length="338" mass="36430">MINRRYLGALVLGAPVVAASLARAQTAAPAAQPALRRTADNIPMPAAGRRAWADQVPALRIGLLGGENEADRLGRFGAYQNLLQETFQVPVRLFPASDYSGVLQAFSAKQIEMSSLGASGYAGAWLDTNGGIEPLVVPEENDGSIAYHSVLVVRADSGIANLEAMRGKALAWADPNSTSGYLIPRFALRRQGIGVEPGQYFSRTGFGGGHEQAVVAVLQRQYDGAVTWVSGQGDPAQGYSRGNLRAMVDKGMLNMADLRVIWTSDPIPNGPTAARSDLPASFKEDMRLFHLALPKSHPAIYEQVERGGGTGYREANHAMFEMIVDLRREEAAARRRRS</sequence>
<dbReference type="NCBIfam" id="TIGR01098">
    <property type="entry name" value="3A0109s03R"/>
    <property type="match status" value="1"/>
</dbReference>
<dbReference type="RefSeq" id="WP_213668791.1">
    <property type="nucleotide sequence ID" value="NZ_JAHCDA010000001.1"/>
</dbReference>
<dbReference type="PANTHER" id="PTHR35841">
    <property type="entry name" value="PHOSPHONATES-BINDING PERIPLASMIC PROTEIN"/>
    <property type="match status" value="1"/>
</dbReference>
<accession>A0ABS5QC25</accession>
<reference evidence="4 5" key="1">
    <citation type="submission" date="2021-05" db="EMBL/GenBank/DDBJ databases">
        <title>Roseococcus sp. XZZS9, whole genome shotgun sequencing project.</title>
        <authorList>
            <person name="Zhao G."/>
            <person name="Shen L."/>
        </authorList>
    </citation>
    <scope>NUCLEOTIDE SEQUENCE [LARGE SCALE GENOMIC DNA]</scope>
    <source>
        <strain evidence="4 5">XZZS9</strain>
    </source>
</reference>